<sequence length="68" mass="7609">MIKVIGFTLIMFNSNGGPITDYWTTTGRFPVFETKTQCEKNAEILNDASSSKIIRYACIPQTSLETSK</sequence>
<protein>
    <submittedName>
        <fullName evidence="1">Uncharacterized protein</fullName>
    </submittedName>
</protein>
<dbReference type="EMBL" id="PP429226">
    <property type="protein sequence ID" value="XCI77536.1"/>
    <property type="molecule type" value="Genomic_DNA"/>
</dbReference>
<gene>
    <name evidence="1" type="ORF">LDCGVIBL_CDS0178</name>
</gene>
<evidence type="ECO:0000313" key="1">
    <source>
        <dbReference type="EMBL" id="XCI77536.1"/>
    </source>
</evidence>
<organism evidence="1">
    <name type="scientific">Rhizobium phage LG08</name>
    <dbReference type="NCBI Taxonomy" id="3129229"/>
    <lineage>
        <taxon>Viruses</taxon>
        <taxon>Duplodnaviria</taxon>
        <taxon>Heunggongvirae</taxon>
        <taxon>Uroviricota</taxon>
        <taxon>Caudoviricetes</taxon>
    </lineage>
</organism>
<proteinExistence type="predicted"/>
<name>A0AAU8HY58_9CAUD</name>
<accession>A0AAU8HY58</accession>
<reference evidence="1" key="1">
    <citation type="submission" date="2024-03" db="EMBL/GenBank/DDBJ databases">
        <authorList>
            <person name="Chantapakul B."/>
            <person name="Wang S."/>
        </authorList>
    </citation>
    <scope>NUCLEOTIDE SEQUENCE</scope>
</reference>